<dbReference type="Pfam" id="PF02872">
    <property type="entry name" value="5_nucleotid_C"/>
    <property type="match status" value="1"/>
</dbReference>
<gene>
    <name evidence="7" type="ORF">NV381_28540</name>
</gene>
<dbReference type="SUPFAM" id="SSF55816">
    <property type="entry name" value="5'-nucleotidase (syn. UDP-sugar hydrolase), C-terminal domain"/>
    <property type="match status" value="1"/>
</dbReference>
<evidence type="ECO:0000313" key="7">
    <source>
        <dbReference type="EMBL" id="MCR8635155.1"/>
    </source>
</evidence>
<dbReference type="InterPro" id="IPR006146">
    <property type="entry name" value="5'-Nucleotdase_CS"/>
</dbReference>
<dbReference type="CDD" id="cd00063">
    <property type="entry name" value="FN3"/>
    <property type="match status" value="1"/>
</dbReference>
<evidence type="ECO:0000256" key="2">
    <source>
        <dbReference type="SAM" id="MobiDB-lite"/>
    </source>
</evidence>
<dbReference type="Pfam" id="PF13290">
    <property type="entry name" value="CHB_HEX_C_1"/>
    <property type="match status" value="2"/>
</dbReference>
<organism evidence="7 8">
    <name type="scientific">Paenibacillus radicis</name>
    <name type="common">ex Xue et al. 2023</name>
    <dbReference type="NCBI Taxonomy" id="2972489"/>
    <lineage>
        <taxon>Bacteria</taxon>
        <taxon>Bacillati</taxon>
        <taxon>Bacillota</taxon>
        <taxon>Bacilli</taxon>
        <taxon>Bacillales</taxon>
        <taxon>Paenibacillaceae</taxon>
        <taxon>Paenibacillus</taxon>
    </lineage>
</organism>
<dbReference type="EMBL" id="JANQBD010000025">
    <property type="protein sequence ID" value="MCR8635155.1"/>
    <property type="molecule type" value="Genomic_DNA"/>
</dbReference>
<dbReference type="InterPro" id="IPR036907">
    <property type="entry name" value="5'-Nucleotdase_C_sf"/>
</dbReference>
<dbReference type="InterPro" id="IPR003961">
    <property type="entry name" value="FN3_dom"/>
</dbReference>
<dbReference type="PROSITE" id="PS50853">
    <property type="entry name" value="FN3"/>
    <property type="match status" value="1"/>
</dbReference>
<dbReference type="InterPro" id="IPR036116">
    <property type="entry name" value="FN3_sf"/>
</dbReference>
<feature type="compositionally biased region" description="Low complexity" evidence="2">
    <location>
        <begin position="1771"/>
        <end position="1789"/>
    </location>
</feature>
<dbReference type="Gene3D" id="3.60.21.10">
    <property type="match status" value="1"/>
</dbReference>
<dbReference type="SUPFAM" id="SSF56300">
    <property type="entry name" value="Metallo-dependent phosphatases"/>
    <property type="match status" value="1"/>
</dbReference>
<dbReference type="Gene3D" id="2.60.40.10">
    <property type="entry name" value="Immunoglobulins"/>
    <property type="match status" value="1"/>
</dbReference>
<dbReference type="InterPro" id="IPR036691">
    <property type="entry name" value="Endo/exonu/phosph_ase_sf"/>
</dbReference>
<dbReference type="Proteomes" id="UP001300012">
    <property type="component" value="Unassembled WGS sequence"/>
</dbReference>
<dbReference type="PROSITE" id="PS51841">
    <property type="entry name" value="LTD"/>
    <property type="match status" value="1"/>
</dbReference>
<dbReference type="SUPFAM" id="SSF49265">
    <property type="entry name" value="Fibronectin type III"/>
    <property type="match status" value="1"/>
</dbReference>
<reference evidence="7 8" key="1">
    <citation type="submission" date="2022-08" db="EMBL/GenBank/DDBJ databases">
        <title>Paenibacillus endoradicis sp. nov., Paenibacillus radicibacter sp. nov and Paenibacillus pararadicis sp. nov., three cold-adapted plant growth-promoting bacteria isolated from root of Larix gmelinii in Great Khingan.</title>
        <authorList>
            <person name="Xue H."/>
        </authorList>
    </citation>
    <scope>NUCLEOTIDE SEQUENCE [LARGE SCALE GENOMIC DNA]</scope>
    <source>
        <strain evidence="7 8">N5-1-1-5</strain>
    </source>
</reference>
<evidence type="ECO:0000259" key="4">
    <source>
        <dbReference type="PROSITE" id="PS50853"/>
    </source>
</evidence>
<feature type="domain" description="Fibronectin type-III" evidence="4">
    <location>
        <begin position="1683"/>
        <end position="1770"/>
    </location>
</feature>
<accession>A0ABT1YPP9</accession>
<feature type="chain" id="PRO_5046900537" evidence="3">
    <location>
        <begin position="34"/>
        <end position="2216"/>
    </location>
</feature>
<dbReference type="InterPro" id="IPR005135">
    <property type="entry name" value="Endo/exonuclease/phosphatase"/>
</dbReference>
<feature type="domain" description="LTD" evidence="6">
    <location>
        <begin position="27"/>
        <end position="152"/>
    </location>
</feature>
<feature type="compositionally biased region" description="Polar residues" evidence="2">
    <location>
        <begin position="1790"/>
        <end position="1801"/>
    </location>
</feature>
<name>A0ABT1YPP9_9BACL</name>
<dbReference type="RefSeq" id="WP_258216705.1">
    <property type="nucleotide sequence ID" value="NZ_JANQBD010000025.1"/>
</dbReference>
<feature type="domain" description="SLH" evidence="5">
    <location>
        <begin position="2026"/>
        <end position="2089"/>
    </location>
</feature>
<dbReference type="Pfam" id="PF00041">
    <property type="entry name" value="fn3"/>
    <property type="match status" value="1"/>
</dbReference>
<dbReference type="InterPro" id="IPR008334">
    <property type="entry name" value="5'-Nucleotdase_C"/>
</dbReference>
<dbReference type="InterPro" id="IPR004843">
    <property type="entry name" value="Calcineurin-like_PHP"/>
</dbReference>
<feature type="domain" description="SLH" evidence="5">
    <location>
        <begin position="2090"/>
        <end position="2150"/>
    </location>
</feature>
<comment type="caution">
    <text evidence="7">The sequence shown here is derived from an EMBL/GenBank/DDBJ whole genome shotgun (WGS) entry which is preliminary data.</text>
</comment>
<sequence length="2216" mass="234468">MQQWIRKGRKQLCMIMTVLLLASSLIGSFPVQAYTSNNNVVISQVYGGGGNSGALYTNDFIELYNPTGADISLAGWSVQYASSTGTTWSSTPLTGIIAAERYYLVQEAAGTNTIAALPTVDATGTLALSGTKGKVRLVNAASVVVDLVGYGSSTPATTGGEGTPTGDLSNSTAAIRKPIVIGTDGRGLDTDVNSSDFVVGKPDPRNSSYIPVTKVADVQATPGSGAVAPGTSVALSTATVGASVYYKLNTTVGAAVYYSAPITITEPTTITAYAQRAGLDDSATATFNYTIKDANTVTIAAARNKAANETATVEGIVTYREDSGGYANLYIQDSTGGIVVRSSTANLSAVVGDKISAFGPITIYNGLVQIEKDKSDFSGGSLTVLQSNLTLPNPVLLTSADFLPGEGNAKGPGGQYEGMLITLKNVSITSSNSSTFYGTDNLGNKITIYAKNAAAALSVGKDYEQLYGVMTYNTSYGLELLPRSAADIVQRFLSVSSSVPSGGIAKGGSVTLSTLASGGTIYYTTDGTIPTASSTPYSSAIVVNANTTIKAIVVTPQATSDIYTFTYEVLKELDKLRIHDIQGAAHSSLYVGSTVQNVYGIVTYVVSTSNFYMQELPNQVDSDDRTSEAILVNKATTLSPGLKAGDLITVTGTVNEYTTDAALLTVTRIAASSINTISSNNALPEAVLIGNGGRIVPKVIDTDNLTVFNPNEDAIDFYESLEGMRVTIKNPVITGPYSSTPGLAVTFDNSPNNPMRTPAGGIILRSDIAGQPFESSLNPQKLFINRKPSVAVKTGDSFEQPITGILIYDEGNFKLNPEAALPAVKDGGLKQATTSINKQDGKLTIATFNVENFNESQKDKAAKIGKIVVENLKTPDILGLMEVQDNNGELDDGNTDAKGSFNTLIEAIKANNGPTYAFKDIAPENNKDGGAPGGNIRLGFLYNTDRVTLKPGKSEGKYNTAVTVESDGSLSMNPGRIDPTNEAFTSSRKPLAAEFVFQGERIVVVANHFNSKGGDLKPFGSTQPVTRVSEVQRAKQATVVNNFVKSLLGKDPNANVVLLGDFNDFQFSRTLSIVKDKELTNLVDLLDENKRYSYVYDGNSQTLDNILTDNQLAKFAAIEAVHVNSDFEAADGRVSDHDPLLTQLDLAAKKASQSQGNIKVQILGVNDLHGNIDSKFNEKDSGINRDLDGDGKKDKDLGGMQFLATHIKAKRDTNPNTLVVHSGDMVGASPPLSALFYDEPTIKVLNEIGFDVGAVGNHEFDDGTNELIRLAKGGVNPSGKDYEGMEFPILGANVRYKADNKHVFDPYVVKEIGGAKIGFIGVVTEETPSIVIPTGIQDLKFTSAVDEVNAAVKELKAQGVRAIVVLAHMSADMNDKGQLVGEAVNLANGVDDEVDAIFAAHNHKEVKGTVKNKLIVSAWEYSKALMDVDLEISRETGDVVSKSAEILYNLRTVDADAKVQGIIDEYKALAGPKLQEVVGQNLNEMTKDYPGKGIGKNSDFALGNMIADAMKAEMKADFAMMNGGGVRDNLNVGEITWEELFKIQPFNNTLVKVEVTGAEMKAIVEAQLGTGSTFGPDSHVGGFRYTWAQIGSTRKVIDITLPDGTPLDPGKTYSLVVNSFMYTSNDARYIQMHTNGKNPVQGPEDLPATVNFVKNHVGPINYVAEGRIREIAAPDAIAPTWPGNKSLTASGITTSSVTLVWSQATDNVAVTGYKVFNGSSLVTTVTGSTYTYTVSGLPPRTNYVFKVEAIDAAGNTTTDGPSLEVTTLAQSSSGHSSSPSPGTGNSSPSQEGTGAPASTPNGVVLKPNDADLKKETAADGTAVTKFTVNSESLAQALKLGSGNETTKTVVINMTNVQGTVKVELPSNALKEAAADAKNTIIRIETENKSYNLPLSIINAGALGAALGTSADNVSISITIQAVTGAEAQQINTAAAQPGMKLLSDGVSFTITAEANGKTTEVNDFGTTYVVRTITINEPVNSNEATAVVFDPATKEMTFVPALFEKVDGKTVVKIKRNSNSTYTVVKSEKTFADLKGHWSQKDVELLASKLVVKGQTDSQFAPDSDITRAEFAALLVRALGLKVDASAKSSIKDIKDGEWFVGVLGTAMKASLMEGFEDGTFRPNAKITREQMAVMISRAMAAAGKVGDSKKADVTAKFADGTQIHDWAMDAVAKNTAAGIIQGTSENKFMPAQFATRAEATVMLKRLLEFTEFINK</sequence>
<evidence type="ECO:0000313" key="8">
    <source>
        <dbReference type="Proteomes" id="UP001300012"/>
    </source>
</evidence>
<dbReference type="Pfam" id="PF00149">
    <property type="entry name" value="Metallophos"/>
    <property type="match status" value="1"/>
</dbReference>
<feature type="region of interest" description="Disordered" evidence="2">
    <location>
        <begin position="1755"/>
        <end position="1807"/>
    </location>
</feature>
<dbReference type="Pfam" id="PF00932">
    <property type="entry name" value="LTD"/>
    <property type="match status" value="1"/>
</dbReference>
<dbReference type="PANTHER" id="PTHR42834:SF1">
    <property type="entry name" value="ENDONUCLEASE_EXONUCLEASE_PHOSPHATASE FAMILY PROTEIN (AFU_ORTHOLOGUE AFUA_3G09210)"/>
    <property type="match status" value="1"/>
</dbReference>
<dbReference type="Gene3D" id="3.60.10.10">
    <property type="entry name" value="Endonuclease/exonuclease/phosphatase"/>
    <property type="match status" value="1"/>
</dbReference>
<dbReference type="PRINTS" id="PR01607">
    <property type="entry name" value="APYRASEFAMLY"/>
</dbReference>
<feature type="compositionally biased region" description="Polar residues" evidence="2">
    <location>
        <begin position="1755"/>
        <end position="1770"/>
    </location>
</feature>
<dbReference type="InterPro" id="IPR001119">
    <property type="entry name" value="SLH_dom"/>
</dbReference>
<dbReference type="InterPro" id="IPR006179">
    <property type="entry name" value="5_nucleotidase/apyrase"/>
</dbReference>
<dbReference type="SUPFAM" id="SSF56219">
    <property type="entry name" value="DNase I-like"/>
    <property type="match status" value="1"/>
</dbReference>
<evidence type="ECO:0000259" key="6">
    <source>
        <dbReference type="PROSITE" id="PS51841"/>
    </source>
</evidence>
<evidence type="ECO:0000256" key="1">
    <source>
        <dbReference type="ARBA" id="ARBA00022729"/>
    </source>
</evidence>
<dbReference type="PANTHER" id="PTHR42834">
    <property type="entry name" value="ENDONUCLEASE/EXONUCLEASE/PHOSPHATASE FAMILY PROTEIN (AFU_ORTHOLOGUE AFUA_3G09210)"/>
    <property type="match status" value="1"/>
</dbReference>
<dbReference type="CDD" id="cd04486">
    <property type="entry name" value="YhcR_OBF_like"/>
    <property type="match status" value="1"/>
</dbReference>
<feature type="signal peptide" evidence="3">
    <location>
        <begin position="1"/>
        <end position="33"/>
    </location>
</feature>
<dbReference type="SUPFAM" id="SSF74853">
    <property type="entry name" value="Lamin A/C globular tail domain"/>
    <property type="match status" value="1"/>
</dbReference>
<dbReference type="CDD" id="cd10283">
    <property type="entry name" value="MnuA_DNase1-like"/>
    <property type="match status" value="1"/>
</dbReference>
<dbReference type="PROSITE" id="PS00786">
    <property type="entry name" value="5_NUCLEOTIDASE_2"/>
    <property type="match status" value="1"/>
</dbReference>
<dbReference type="InterPro" id="IPR013783">
    <property type="entry name" value="Ig-like_fold"/>
</dbReference>
<evidence type="ECO:0000256" key="3">
    <source>
        <dbReference type="SAM" id="SignalP"/>
    </source>
</evidence>
<dbReference type="InterPro" id="IPR059177">
    <property type="entry name" value="GH29D-like_dom"/>
</dbReference>
<keyword evidence="1 3" id="KW-0732">Signal</keyword>
<dbReference type="Pfam" id="PF19580">
    <property type="entry name" value="Exo_endo_phos_3"/>
    <property type="match status" value="1"/>
</dbReference>
<dbReference type="InterPro" id="IPR001322">
    <property type="entry name" value="Lamin_tail_dom"/>
</dbReference>
<keyword evidence="8" id="KW-1185">Reference proteome</keyword>
<feature type="domain" description="SLH" evidence="5">
    <location>
        <begin position="2155"/>
        <end position="2216"/>
    </location>
</feature>
<dbReference type="InterPro" id="IPR036415">
    <property type="entry name" value="Lamin_tail_dom_sf"/>
</dbReference>
<protein>
    <submittedName>
        <fullName evidence="7">5'-nucleotidase C-terminal domain-containing protein</fullName>
    </submittedName>
</protein>
<dbReference type="Gene3D" id="3.90.780.10">
    <property type="entry name" value="5'-Nucleotidase, C-terminal domain"/>
    <property type="match status" value="1"/>
</dbReference>
<dbReference type="Pfam" id="PF00395">
    <property type="entry name" value="SLH"/>
    <property type="match status" value="3"/>
</dbReference>
<proteinExistence type="predicted"/>
<dbReference type="SMART" id="SM00060">
    <property type="entry name" value="FN3"/>
    <property type="match status" value="1"/>
</dbReference>
<evidence type="ECO:0000259" key="5">
    <source>
        <dbReference type="PROSITE" id="PS51272"/>
    </source>
</evidence>
<dbReference type="PROSITE" id="PS51272">
    <property type="entry name" value="SLH"/>
    <property type="match status" value="3"/>
</dbReference>
<dbReference type="InterPro" id="IPR029052">
    <property type="entry name" value="Metallo-depent_PP-like"/>
</dbReference>